<dbReference type="PANTHER" id="PTHR37315">
    <property type="entry name" value="UPF0311 PROTEIN BLR7842"/>
    <property type="match status" value="1"/>
</dbReference>
<dbReference type="OrthoDB" id="2544694at2759"/>
<name>A0A1R3RX28_ASPC5</name>
<dbReference type="Proteomes" id="UP000188318">
    <property type="component" value="Unassembled WGS sequence"/>
</dbReference>
<sequence>MSLPQMTHVFNLRVQAGGELLNLGRQQFGLSRHITPVMGGFLRGIPGTRTEGLAANLLTGGSDSVSRDEVSNIIHLDVRTQAKTPTGECVYIQYTGHLALDETARKFMSRDPDAGTTTFGDHDWWIAPRFEFSDPKYQWVERTMFFGRGRFILEGDFRGVEYEIFAVQN</sequence>
<dbReference type="Pfam" id="PF11578">
    <property type="entry name" value="DUF3237"/>
    <property type="match status" value="1"/>
</dbReference>
<dbReference type="VEuPathDB" id="FungiDB:ASPCADRAFT_504517"/>
<organism evidence="1 2">
    <name type="scientific">Aspergillus carbonarius (strain ITEM 5010)</name>
    <dbReference type="NCBI Taxonomy" id="602072"/>
    <lineage>
        <taxon>Eukaryota</taxon>
        <taxon>Fungi</taxon>
        <taxon>Dikarya</taxon>
        <taxon>Ascomycota</taxon>
        <taxon>Pezizomycotina</taxon>
        <taxon>Eurotiomycetes</taxon>
        <taxon>Eurotiomycetidae</taxon>
        <taxon>Eurotiales</taxon>
        <taxon>Aspergillaceae</taxon>
        <taxon>Aspergillus</taxon>
        <taxon>Aspergillus subgen. Circumdati</taxon>
    </lineage>
</organism>
<keyword evidence="2" id="KW-1185">Reference proteome</keyword>
<dbReference type="Gene3D" id="2.40.160.20">
    <property type="match status" value="1"/>
</dbReference>
<accession>A0A1R3RX28</accession>
<evidence type="ECO:0000313" key="2">
    <source>
        <dbReference type="Proteomes" id="UP000188318"/>
    </source>
</evidence>
<dbReference type="AlphaFoldDB" id="A0A1R3RX28"/>
<protein>
    <recommendedName>
        <fullName evidence="3">DUF3237 domain-containing protein</fullName>
    </recommendedName>
</protein>
<dbReference type="EMBL" id="KV907495">
    <property type="protein sequence ID" value="OOF99002.1"/>
    <property type="molecule type" value="Genomic_DNA"/>
</dbReference>
<evidence type="ECO:0008006" key="3">
    <source>
        <dbReference type="Google" id="ProtNLM"/>
    </source>
</evidence>
<evidence type="ECO:0000313" key="1">
    <source>
        <dbReference type="EMBL" id="OOF99002.1"/>
    </source>
</evidence>
<dbReference type="STRING" id="602072.A0A1R3RX28"/>
<proteinExistence type="predicted"/>
<dbReference type="PANTHER" id="PTHR37315:SF1">
    <property type="entry name" value="UPF0311 PROTEIN BLR7842"/>
    <property type="match status" value="1"/>
</dbReference>
<dbReference type="InterPro" id="IPR020915">
    <property type="entry name" value="UPF0311"/>
</dbReference>
<gene>
    <name evidence="1" type="ORF">ASPCADRAFT_504517</name>
</gene>
<reference evidence="2" key="1">
    <citation type="journal article" date="2017" name="Genome Biol.">
        <title>Comparative genomics reveals high biological diversity and specific adaptations in the industrially and medically important fungal genus Aspergillus.</title>
        <authorList>
            <person name="de Vries R.P."/>
            <person name="Riley R."/>
            <person name="Wiebenga A."/>
            <person name="Aguilar-Osorio G."/>
            <person name="Amillis S."/>
            <person name="Uchima C.A."/>
            <person name="Anderluh G."/>
            <person name="Asadollahi M."/>
            <person name="Askin M."/>
            <person name="Barry K."/>
            <person name="Battaglia E."/>
            <person name="Bayram O."/>
            <person name="Benocci T."/>
            <person name="Braus-Stromeyer S.A."/>
            <person name="Caldana C."/>
            <person name="Canovas D."/>
            <person name="Cerqueira G.C."/>
            <person name="Chen F."/>
            <person name="Chen W."/>
            <person name="Choi C."/>
            <person name="Clum A."/>
            <person name="Dos Santos R.A."/>
            <person name="Damasio A.R."/>
            <person name="Diallinas G."/>
            <person name="Emri T."/>
            <person name="Fekete E."/>
            <person name="Flipphi M."/>
            <person name="Freyberg S."/>
            <person name="Gallo A."/>
            <person name="Gournas C."/>
            <person name="Habgood R."/>
            <person name="Hainaut M."/>
            <person name="Harispe M.L."/>
            <person name="Henrissat B."/>
            <person name="Hilden K.S."/>
            <person name="Hope R."/>
            <person name="Hossain A."/>
            <person name="Karabika E."/>
            <person name="Karaffa L."/>
            <person name="Karanyi Z."/>
            <person name="Krasevec N."/>
            <person name="Kuo A."/>
            <person name="Kusch H."/>
            <person name="LaButti K."/>
            <person name="Lagendijk E.L."/>
            <person name="Lapidus A."/>
            <person name="Levasseur A."/>
            <person name="Lindquist E."/>
            <person name="Lipzen A."/>
            <person name="Logrieco A.F."/>
            <person name="MacCabe A."/>
            <person name="Maekelae M.R."/>
            <person name="Malavazi I."/>
            <person name="Melin P."/>
            <person name="Meyer V."/>
            <person name="Mielnichuk N."/>
            <person name="Miskei M."/>
            <person name="Molnar A.P."/>
            <person name="Mule G."/>
            <person name="Ngan C.Y."/>
            <person name="Orejas M."/>
            <person name="Orosz E."/>
            <person name="Ouedraogo J.P."/>
            <person name="Overkamp K.M."/>
            <person name="Park H.-S."/>
            <person name="Perrone G."/>
            <person name="Piumi F."/>
            <person name="Punt P.J."/>
            <person name="Ram A.F."/>
            <person name="Ramon A."/>
            <person name="Rauscher S."/>
            <person name="Record E."/>
            <person name="Riano-Pachon D.M."/>
            <person name="Robert V."/>
            <person name="Roehrig J."/>
            <person name="Ruller R."/>
            <person name="Salamov A."/>
            <person name="Salih N.S."/>
            <person name="Samson R.A."/>
            <person name="Sandor E."/>
            <person name="Sanguinetti M."/>
            <person name="Schuetze T."/>
            <person name="Sepcic K."/>
            <person name="Shelest E."/>
            <person name="Sherlock G."/>
            <person name="Sophianopoulou V."/>
            <person name="Squina F.M."/>
            <person name="Sun H."/>
            <person name="Susca A."/>
            <person name="Todd R.B."/>
            <person name="Tsang A."/>
            <person name="Unkles S.E."/>
            <person name="van de Wiele N."/>
            <person name="van Rossen-Uffink D."/>
            <person name="Oliveira J.V."/>
            <person name="Vesth T.C."/>
            <person name="Visser J."/>
            <person name="Yu J.-H."/>
            <person name="Zhou M."/>
            <person name="Andersen M.R."/>
            <person name="Archer D.B."/>
            <person name="Baker S.E."/>
            <person name="Benoit I."/>
            <person name="Brakhage A.A."/>
            <person name="Braus G.H."/>
            <person name="Fischer R."/>
            <person name="Frisvad J.C."/>
            <person name="Goldman G.H."/>
            <person name="Houbraken J."/>
            <person name="Oakley B."/>
            <person name="Pocsi I."/>
            <person name="Scazzocchio C."/>
            <person name="Seiboth B."/>
            <person name="vanKuyk P.A."/>
            <person name="Wortman J."/>
            <person name="Dyer P.S."/>
            <person name="Grigoriev I.V."/>
        </authorList>
    </citation>
    <scope>NUCLEOTIDE SEQUENCE [LARGE SCALE GENOMIC DNA]</scope>
    <source>
        <strain evidence="2">ITEM 5010</strain>
    </source>
</reference>